<dbReference type="STRING" id="48269.A0A183LNY7"/>
<dbReference type="AlphaFoldDB" id="A0A183LNY7"/>
<gene>
    <name evidence="2" type="ORF">SMRZ_LOCUS5512</name>
</gene>
<dbReference type="EMBL" id="UZAI01001914">
    <property type="protein sequence ID" value="VDO66467.1"/>
    <property type="molecule type" value="Genomic_DNA"/>
</dbReference>
<dbReference type="Proteomes" id="UP000277204">
    <property type="component" value="Unassembled WGS sequence"/>
</dbReference>
<evidence type="ECO:0000313" key="3">
    <source>
        <dbReference type="Proteomes" id="UP000277204"/>
    </source>
</evidence>
<feature type="region of interest" description="Disordered" evidence="1">
    <location>
        <begin position="181"/>
        <end position="202"/>
    </location>
</feature>
<feature type="compositionally biased region" description="Basic and acidic residues" evidence="1">
    <location>
        <begin position="50"/>
        <end position="64"/>
    </location>
</feature>
<evidence type="ECO:0000256" key="1">
    <source>
        <dbReference type="SAM" id="MobiDB-lite"/>
    </source>
</evidence>
<feature type="region of interest" description="Disordered" evidence="1">
    <location>
        <begin position="41"/>
        <end position="71"/>
    </location>
</feature>
<name>A0A183LNY7_9TREM</name>
<accession>A0A183LNY7</accession>
<proteinExistence type="predicted"/>
<protein>
    <submittedName>
        <fullName evidence="2">Uncharacterized protein</fullName>
    </submittedName>
</protein>
<evidence type="ECO:0000313" key="2">
    <source>
        <dbReference type="EMBL" id="VDO66467.1"/>
    </source>
</evidence>
<sequence>MSLHIDRSELTESSNMYLELNNEPQFHPLWRILPSKNGTNNHIPYSTPCKENHRNNSESSEDKSYNNNSVPRISDVNTLDNCEQTVQSISINLSLAQNKSFTLCTSNDGNIPNTRVHKLDDTKMHQNNGISEMITKQTVNSSEIPVIQNIISPQFPPNEFSTTPIESQQYDINNCQISSLNRMNGQTKTTTTDQSDRQQNMR</sequence>
<reference evidence="2 3" key="1">
    <citation type="submission" date="2018-11" db="EMBL/GenBank/DDBJ databases">
        <authorList>
            <consortium name="Pathogen Informatics"/>
        </authorList>
    </citation>
    <scope>NUCLEOTIDE SEQUENCE [LARGE SCALE GENOMIC DNA]</scope>
    <source>
        <strain evidence="2 3">Zambia</strain>
    </source>
</reference>
<organism evidence="2 3">
    <name type="scientific">Schistosoma margrebowiei</name>
    <dbReference type="NCBI Taxonomy" id="48269"/>
    <lineage>
        <taxon>Eukaryota</taxon>
        <taxon>Metazoa</taxon>
        <taxon>Spiralia</taxon>
        <taxon>Lophotrochozoa</taxon>
        <taxon>Platyhelminthes</taxon>
        <taxon>Trematoda</taxon>
        <taxon>Digenea</taxon>
        <taxon>Strigeidida</taxon>
        <taxon>Schistosomatoidea</taxon>
        <taxon>Schistosomatidae</taxon>
        <taxon>Schistosoma</taxon>
    </lineage>
</organism>
<keyword evidence="3" id="KW-1185">Reference proteome</keyword>